<dbReference type="OrthoDB" id="5324651at2759"/>
<evidence type="ECO:0000313" key="2">
    <source>
        <dbReference type="EMBL" id="CAF9921395.1"/>
    </source>
</evidence>
<reference evidence="2" key="1">
    <citation type="submission" date="2021-03" db="EMBL/GenBank/DDBJ databases">
        <authorList>
            <person name="Tagirdzhanova G."/>
        </authorList>
    </citation>
    <scope>NUCLEOTIDE SEQUENCE</scope>
</reference>
<comment type="caution">
    <text evidence="2">The sequence shown here is derived from an EMBL/GenBank/DDBJ whole genome shotgun (WGS) entry which is preliminary data.</text>
</comment>
<feature type="compositionally biased region" description="Basic and acidic residues" evidence="1">
    <location>
        <begin position="30"/>
        <end position="41"/>
    </location>
</feature>
<keyword evidence="3" id="KW-1185">Reference proteome</keyword>
<dbReference type="AlphaFoldDB" id="A0A8H3IN77"/>
<feature type="compositionally biased region" description="Basic and acidic residues" evidence="1">
    <location>
        <begin position="1"/>
        <end position="23"/>
    </location>
</feature>
<feature type="compositionally biased region" description="Polar residues" evidence="1">
    <location>
        <begin position="604"/>
        <end position="613"/>
    </location>
</feature>
<protein>
    <submittedName>
        <fullName evidence="2">Uncharacterized protein</fullName>
    </submittedName>
</protein>
<feature type="region of interest" description="Disordered" evidence="1">
    <location>
        <begin position="333"/>
        <end position="355"/>
    </location>
</feature>
<organism evidence="2 3">
    <name type="scientific">Heterodermia speciosa</name>
    <dbReference type="NCBI Taxonomy" id="116794"/>
    <lineage>
        <taxon>Eukaryota</taxon>
        <taxon>Fungi</taxon>
        <taxon>Dikarya</taxon>
        <taxon>Ascomycota</taxon>
        <taxon>Pezizomycotina</taxon>
        <taxon>Lecanoromycetes</taxon>
        <taxon>OSLEUM clade</taxon>
        <taxon>Lecanoromycetidae</taxon>
        <taxon>Caliciales</taxon>
        <taxon>Physciaceae</taxon>
        <taxon>Heterodermia</taxon>
    </lineage>
</organism>
<name>A0A8H3IN77_9LECA</name>
<proteinExistence type="predicted"/>
<feature type="compositionally biased region" description="Basic and acidic residues" evidence="1">
    <location>
        <begin position="57"/>
        <end position="69"/>
    </location>
</feature>
<dbReference type="Gene3D" id="1.10.10.2360">
    <property type="match status" value="1"/>
</dbReference>
<dbReference type="EMBL" id="CAJPDS010000028">
    <property type="protein sequence ID" value="CAF9921395.1"/>
    <property type="molecule type" value="Genomic_DNA"/>
</dbReference>
<feature type="compositionally biased region" description="Basic and acidic residues" evidence="1">
    <location>
        <begin position="560"/>
        <end position="571"/>
    </location>
</feature>
<feature type="region of interest" description="Disordered" evidence="1">
    <location>
        <begin position="506"/>
        <end position="655"/>
    </location>
</feature>
<feature type="compositionally biased region" description="Polar residues" evidence="1">
    <location>
        <begin position="516"/>
        <end position="544"/>
    </location>
</feature>
<dbReference type="Proteomes" id="UP000664521">
    <property type="component" value="Unassembled WGS sequence"/>
</dbReference>
<feature type="compositionally biased region" description="Polar residues" evidence="1">
    <location>
        <begin position="583"/>
        <end position="596"/>
    </location>
</feature>
<evidence type="ECO:0000256" key="1">
    <source>
        <dbReference type="SAM" id="MobiDB-lite"/>
    </source>
</evidence>
<feature type="compositionally biased region" description="Basic and acidic residues" evidence="1">
    <location>
        <begin position="761"/>
        <end position="771"/>
    </location>
</feature>
<feature type="region of interest" description="Disordered" evidence="1">
    <location>
        <begin position="738"/>
        <end position="771"/>
    </location>
</feature>
<feature type="compositionally biased region" description="Basic and acidic residues" evidence="1">
    <location>
        <begin position="345"/>
        <end position="355"/>
    </location>
</feature>
<accession>A0A8H3IN77</accession>
<evidence type="ECO:0000313" key="3">
    <source>
        <dbReference type="Proteomes" id="UP000664521"/>
    </source>
</evidence>
<feature type="compositionally biased region" description="Low complexity" evidence="1">
    <location>
        <begin position="614"/>
        <end position="647"/>
    </location>
</feature>
<sequence length="771" mass="82809">MAKCMPKDPGDDAATKQRKENNYRAKKHNKNPDTNEPRRLASLDADLPTHPVPDTQEPTRDCTPPRDVQKPGLKPFPTPLDASIPFKTQFGILTTVQGWLEKAIFDFFRKWLPEVLEAKDIDVAEKVELTDWADTIGKEIKALPKAATDRIPGTSLMQELRATYQLRNAALKRQQLSSTRLLELLGAASNLVTIMKDERKISLIGALMGEIEAGSRVLETRIEATKKAILQDSDIIEGMKKVLTEQLTKATKAASARCERNRKGVGITLDLFLDNTRKGSTSGGQMAIFEDELLQLQESQETFLPQGFHSQYANLFQTDSLQIGGSAMLSVEDGEKGRVKGGQEGSEKDAKENGRKAVAISSNTLNHAVDGNAQVQGASTADASSAGTSSAFKVPGHTKDGLGNFKDHSKAILPLAEKVTTNPNSSASLVQSGINKKAPFMASHSKAGNADKNQLVDVVDSVGDADFNLKEGPQKSTANAVSGLPTDIFTMRKPISRKGPRLWAYQPSTDAVPAPSLTQPLFGQENGQARNPTSSKPSVANTSAGAVGTSPPLGTQPIKPTEKADPIKQDQKPGSGLLPSLFATAQSNPASGATTSFKEKQAAVTPSATSQPPDSDTTQSNTSFNNSSQPSSTLLPQTLSSFPSSTLGASPLDPVNTARAPANPFKFTKPTISQISRCFGTTSLPFNALYFSEREARSDGEARDLMLSAQSITFMMGHRNYSFEELRLADYQRGWGQKVQKVQEPAAKKEVPGAFPSSPEKASKGSEGDSQ</sequence>
<feature type="region of interest" description="Disordered" evidence="1">
    <location>
        <begin position="1"/>
        <end position="74"/>
    </location>
</feature>
<gene>
    <name evidence="2" type="ORF">HETSPECPRED_004521</name>
</gene>